<evidence type="ECO:0000256" key="1">
    <source>
        <dbReference type="SAM" id="Coils"/>
    </source>
</evidence>
<dbReference type="PANTHER" id="PTHR33375">
    <property type="entry name" value="CHROMOSOME-PARTITIONING PROTEIN PARB-RELATED"/>
    <property type="match status" value="1"/>
</dbReference>
<dbReference type="SUPFAM" id="SSF110849">
    <property type="entry name" value="ParB/Sulfiredoxin"/>
    <property type="match status" value="1"/>
</dbReference>
<gene>
    <name evidence="3" type="ORF">NIES2135_60670</name>
</gene>
<dbReference type="PANTHER" id="PTHR33375:SF1">
    <property type="entry name" value="CHROMOSOME-PARTITIONING PROTEIN PARB-RELATED"/>
    <property type="match status" value="1"/>
</dbReference>
<evidence type="ECO:0000313" key="3">
    <source>
        <dbReference type="EMBL" id="BAY59190.1"/>
    </source>
</evidence>
<keyword evidence="1" id="KW-0175">Coiled coil</keyword>
<dbReference type="GO" id="GO:0007059">
    <property type="term" value="P:chromosome segregation"/>
    <property type="evidence" value="ECO:0007669"/>
    <property type="project" value="TreeGrafter"/>
</dbReference>
<dbReference type="GO" id="GO:0005694">
    <property type="term" value="C:chromosome"/>
    <property type="evidence" value="ECO:0007669"/>
    <property type="project" value="TreeGrafter"/>
</dbReference>
<reference evidence="3 4" key="1">
    <citation type="submission" date="2017-06" db="EMBL/GenBank/DDBJ databases">
        <title>Genome sequencing of cyanobaciteial culture collection at National Institute for Environmental Studies (NIES).</title>
        <authorList>
            <person name="Hirose Y."/>
            <person name="Shimura Y."/>
            <person name="Fujisawa T."/>
            <person name="Nakamura Y."/>
            <person name="Kawachi M."/>
        </authorList>
    </citation>
    <scope>NUCLEOTIDE SEQUENCE [LARGE SCALE GENOMIC DNA]</scope>
    <source>
        <strain evidence="3 4">NIES-2135</strain>
        <plasmid evidence="4">Plasmid Plasmid1 dna</plasmid>
    </source>
</reference>
<organism evidence="3 4">
    <name type="scientific">Leptolyngbya boryana NIES-2135</name>
    <dbReference type="NCBI Taxonomy" id="1973484"/>
    <lineage>
        <taxon>Bacteria</taxon>
        <taxon>Bacillati</taxon>
        <taxon>Cyanobacteriota</taxon>
        <taxon>Cyanophyceae</taxon>
        <taxon>Leptolyngbyales</taxon>
        <taxon>Leptolyngbyaceae</taxon>
        <taxon>Leptolyngbya group</taxon>
        <taxon>Leptolyngbya</taxon>
    </lineage>
</organism>
<keyword evidence="4" id="KW-1185">Reference proteome</keyword>
<protein>
    <submittedName>
        <fullName evidence="3">ParB-like partition protein</fullName>
    </submittedName>
</protein>
<name>A0A1Z4JR50_LEPBY</name>
<evidence type="ECO:0000313" key="4">
    <source>
        <dbReference type="Proteomes" id="UP000217895"/>
    </source>
</evidence>
<dbReference type="Pfam" id="PF02195">
    <property type="entry name" value="ParB_N"/>
    <property type="match status" value="1"/>
</dbReference>
<evidence type="ECO:0000259" key="2">
    <source>
        <dbReference type="SMART" id="SM00470"/>
    </source>
</evidence>
<dbReference type="InterPro" id="IPR050336">
    <property type="entry name" value="Chromosome_partition/occlusion"/>
</dbReference>
<sequence>MVKEKSRRVDEDFLGLFGSDAESQVEELQAEIQRLKQENSQHQLSESDRHKYESLLADLRQQLSSKGVVRVSIKAIKRNSKQPRETFTSAMIAEMATSLEEEGQLDPIILLPGEILFDGECRWRAATEILFPTNPERWSELDAVYLDQELSEEDLHGKVLAASIRNGLNPLDLAKALMQQCRYVVNLSDDEVVKALRNAVRRIERRGELAQLKEIMGLPLHDRETRLKALDLDEAELRIFQVLMRFKQNPSSVNANVFPKLKLPEDLKKAIRFDGLEVFAADALQRISAKNLGLEAEDEVVGIRADATAHVIKHKLSKTETQQYVANLIANYSPNATSEADRKVDRFIQTIEQASFSDFEESQLKKILAAFNAKTRELKQYLKSEKS</sequence>
<dbReference type="InterPro" id="IPR003115">
    <property type="entry name" value="ParB_N"/>
</dbReference>
<dbReference type="InterPro" id="IPR036086">
    <property type="entry name" value="ParB/Sulfiredoxin_sf"/>
</dbReference>
<dbReference type="SMART" id="SM00470">
    <property type="entry name" value="ParB"/>
    <property type="match status" value="1"/>
</dbReference>
<proteinExistence type="predicted"/>
<feature type="coiled-coil region" evidence="1">
    <location>
        <begin position="18"/>
        <end position="45"/>
    </location>
</feature>
<dbReference type="AlphaFoldDB" id="A0A1Z4JR50"/>
<geneLocation type="plasmid" evidence="3">
    <name>plasmid1</name>
</geneLocation>
<feature type="domain" description="ParB-like N-terminal" evidence="2">
    <location>
        <begin position="69"/>
        <end position="162"/>
    </location>
</feature>
<dbReference type="Gene3D" id="3.90.1530.10">
    <property type="entry name" value="Conserved hypothetical protein from pyrococcus furiosus pfu- 392566-001, ParB domain"/>
    <property type="match status" value="1"/>
</dbReference>
<dbReference type="Proteomes" id="UP000217895">
    <property type="component" value="Plasmid Plasmid1 dna"/>
</dbReference>
<dbReference type="EMBL" id="AP018204">
    <property type="protein sequence ID" value="BAY59190.1"/>
    <property type="molecule type" value="Genomic_DNA"/>
</dbReference>
<keyword evidence="3" id="KW-0614">Plasmid</keyword>
<accession>A0A1Z4JR50</accession>